<sequence>MLSMSPIAYPGRFHLILIMQISIASLLLSEKASIAQLLGSFRLTSPKHNHLSVRKSSNQQSPNFEERYFAYFRNNNLGQSVNFRGR</sequence>
<keyword evidence="2" id="KW-1185">Reference proteome</keyword>
<proteinExistence type="predicted"/>
<accession>A0A0V1BF21</accession>
<gene>
    <name evidence="1" type="ORF">T01_241</name>
</gene>
<organism evidence="1 2">
    <name type="scientific">Trichinella spiralis</name>
    <name type="common">Trichina worm</name>
    <dbReference type="NCBI Taxonomy" id="6334"/>
    <lineage>
        <taxon>Eukaryota</taxon>
        <taxon>Metazoa</taxon>
        <taxon>Ecdysozoa</taxon>
        <taxon>Nematoda</taxon>
        <taxon>Enoplea</taxon>
        <taxon>Dorylaimia</taxon>
        <taxon>Trichinellida</taxon>
        <taxon>Trichinellidae</taxon>
        <taxon>Trichinella</taxon>
    </lineage>
</organism>
<reference evidence="1 2" key="1">
    <citation type="submission" date="2015-01" db="EMBL/GenBank/DDBJ databases">
        <title>Evolution of Trichinella species and genotypes.</title>
        <authorList>
            <person name="Korhonen P.K."/>
            <person name="Edoardo P."/>
            <person name="Giuseppe L.R."/>
            <person name="Gasser R.B."/>
        </authorList>
    </citation>
    <scope>NUCLEOTIDE SEQUENCE [LARGE SCALE GENOMIC DNA]</scope>
    <source>
        <strain evidence="1">ISS3</strain>
    </source>
</reference>
<evidence type="ECO:0000313" key="2">
    <source>
        <dbReference type="Proteomes" id="UP000054776"/>
    </source>
</evidence>
<dbReference type="Proteomes" id="UP000054776">
    <property type="component" value="Unassembled WGS sequence"/>
</dbReference>
<dbReference type="InParanoid" id="A0A0V1BF21"/>
<comment type="caution">
    <text evidence="1">The sequence shown here is derived from an EMBL/GenBank/DDBJ whole genome shotgun (WGS) entry which is preliminary data.</text>
</comment>
<evidence type="ECO:0000313" key="1">
    <source>
        <dbReference type="EMBL" id="KRY35559.1"/>
    </source>
</evidence>
<dbReference type="EMBL" id="JYDH01000052">
    <property type="protein sequence ID" value="KRY35559.1"/>
    <property type="molecule type" value="Genomic_DNA"/>
</dbReference>
<dbReference type="AlphaFoldDB" id="A0A0V1BF21"/>
<name>A0A0V1BF21_TRISP</name>
<protein>
    <submittedName>
        <fullName evidence="1">Uncharacterized protein</fullName>
    </submittedName>
</protein>